<protein>
    <recommendedName>
        <fullName evidence="6">Mitochondrial inner membrane protein Mpv17</fullName>
    </recommendedName>
    <alternativeName>
        <fullName evidence="7">Protein Mpv17</fullName>
    </alternativeName>
</protein>
<organism evidence="9">
    <name type="scientific">Phallusia mammillata</name>
    <dbReference type="NCBI Taxonomy" id="59560"/>
    <lineage>
        <taxon>Eukaryota</taxon>
        <taxon>Metazoa</taxon>
        <taxon>Chordata</taxon>
        <taxon>Tunicata</taxon>
        <taxon>Ascidiacea</taxon>
        <taxon>Phlebobranchia</taxon>
        <taxon>Ascidiidae</taxon>
        <taxon>Phallusia</taxon>
    </lineage>
</organism>
<dbReference type="GO" id="GO:0005739">
    <property type="term" value="C:mitochondrion"/>
    <property type="evidence" value="ECO:0007669"/>
    <property type="project" value="TreeGrafter"/>
</dbReference>
<dbReference type="AlphaFoldDB" id="A0A6F9DKH3"/>
<name>A0A6F9DKH3_9ASCI</name>
<feature type="transmembrane region" description="Helical" evidence="8">
    <location>
        <begin position="131"/>
        <end position="153"/>
    </location>
</feature>
<comment type="subcellular location">
    <subcellularLocation>
        <location evidence="1">Membrane</location>
        <topology evidence="1">Multi-pass membrane protein</topology>
    </subcellularLocation>
</comment>
<keyword evidence="5 8" id="KW-0472">Membrane</keyword>
<dbReference type="PANTHER" id="PTHR11266">
    <property type="entry name" value="PEROXISOMAL MEMBRANE PROTEIN 2, PXMP2 MPV17"/>
    <property type="match status" value="1"/>
</dbReference>
<dbReference type="GO" id="GO:0016020">
    <property type="term" value="C:membrane"/>
    <property type="evidence" value="ECO:0007669"/>
    <property type="project" value="UniProtKB-SubCell"/>
</dbReference>
<keyword evidence="4 8" id="KW-1133">Transmembrane helix</keyword>
<sequence length="193" mass="21976">MTSRLLNFAKKFKSLYTGRYALVTNTMTAGTIGCGADTLAQFLETVREEKEWDVTRSKNMTLIAFGFGPIVHYWFRFLDNTFPGTKGKSVAKKVSLDCAIAPVFYFGYLGVLCFLKGYSWNEFVVEFKNKAPLLLGTDLVFWPFLQSFNFLFIPPHYRIIGLKFNELLVGVVMSHVVNNAYSFKGLVEWAKGR</sequence>
<feature type="transmembrane region" description="Helical" evidence="8">
    <location>
        <begin position="99"/>
        <end position="119"/>
    </location>
</feature>
<evidence type="ECO:0000256" key="5">
    <source>
        <dbReference type="ARBA" id="ARBA00023136"/>
    </source>
</evidence>
<evidence type="ECO:0000256" key="3">
    <source>
        <dbReference type="ARBA" id="ARBA00022692"/>
    </source>
</evidence>
<feature type="transmembrane region" description="Helical" evidence="8">
    <location>
        <begin position="60"/>
        <end position="78"/>
    </location>
</feature>
<feature type="transmembrane region" description="Helical" evidence="8">
    <location>
        <begin position="20"/>
        <end position="40"/>
    </location>
</feature>
<dbReference type="EMBL" id="LR788080">
    <property type="protein sequence ID" value="CAB3263942.1"/>
    <property type="molecule type" value="mRNA"/>
</dbReference>
<evidence type="ECO:0000313" key="9">
    <source>
        <dbReference type="EMBL" id="CAB3263942.1"/>
    </source>
</evidence>
<comment type="similarity">
    <text evidence="2 8">Belongs to the peroxisomal membrane protein PXMP2/4 family.</text>
</comment>
<reference evidence="9" key="1">
    <citation type="submission" date="2020-04" db="EMBL/GenBank/DDBJ databases">
        <authorList>
            <person name="Neveu A P."/>
        </authorList>
    </citation>
    <scope>NUCLEOTIDE SEQUENCE</scope>
    <source>
        <tissue evidence="9">Whole embryo</tissue>
    </source>
</reference>
<evidence type="ECO:0000256" key="8">
    <source>
        <dbReference type="RuleBase" id="RU363053"/>
    </source>
</evidence>
<keyword evidence="3 8" id="KW-0812">Transmembrane</keyword>
<dbReference type="InterPro" id="IPR007248">
    <property type="entry name" value="Mpv17_PMP22"/>
</dbReference>
<dbReference type="PANTHER" id="PTHR11266:SF17">
    <property type="entry name" value="PROTEIN MPV17"/>
    <property type="match status" value="1"/>
</dbReference>
<evidence type="ECO:0000256" key="7">
    <source>
        <dbReference type="ARBA" id="ARBA00049801"/>
    </source>
</evidence>
<dbReference type="Pfam" id="PF04117">
    <property type="entry name" value="Mpv17_PMP22"/>
    <property type="match status" value="1"/>
</dbReference>
<dbReference type="PROSITE" id="PS51257">
    <property type="entry name" value="PROKAR_LIPOPROTEIN"/>
    <property type="match status" value="1"/>
</dbReference>
<accession>A0A6F9DKH3</accession>
<evidence type="ECO:0000256" key="6">
    <source>
        <dbReference type="ARBA" id="ARBA00049743"/>
    </source>
</evidence>
<evidence type="ECO:0000256" key="4">
    <source>
        <dbReference type="ARBA" id="ARBA00022989"/>
    </source>
</evidence>
<proteinExistence type="evidence at transcript level"/>
<gene>
    <name evidence="9" type="primary">Mpv17l2-001</name>
</gene>
<evidence type="ECO:0000256" key="1">
    <source>
        <dbReference type="ARBA" id="ARBA00004141"/>
    </source>
</evidence>
<evidence type="ECO:0000256" key="2">
    <source>
        <dbReference type="ARBA" id="ARBA00006824"/>
    </source>
</evidence>